<organism evidence="1 2">
    <name type="scientific">Paenibacillus ehimensis</name>
    <dbReference type="NCBI Taxonomy" id="79264"/>
    <lineage>
        <taxon>Bacteria</taxon>
        <taxon>Bacillati</taxon>
        <taxon>Bacillota</taxon>
        <taxon>Bacilli</taxon>
        <taxon>Bacillales</taxon>
        <taxon>Paenibacillaceae</taxon>
        <taxon>Paenibacillus</taxon>
    </lineage>
</organism>
<dbReference type="RefSeq" id="WP_127487512.1">
    <property type="nucleotide sequence ID" value="NZ_JAUMKJ010000012.1"/>
</dbReference>
<name>A0ABT8V8F4_9BACL</name>
<keyword evidence="2" id="KW-1185">Reference proteome</keyword>
<gene>
    <name evidence="1" type="ORF">Q3C12_12025</name>
</gene>
<evidence type="ECO:0000313" key="1">
    <source>
        <dbReference type="EMBL" id="MDO3677731.1"/>
    </source>
</evidence>
<dbReference type="EMBL" id="JAUMKJ010000012">
    <property type="protein sequence ID" value="MDO3677731.1"/>
    <property type="molecule type" value="Genomic_DNA"/>
</dbReference>
<protein>
    <submittedName>
        <fullName evidence="1">Uncharacterized protein</fullName>
    </submittedName>
</protein>
<proteinExistence type="predicted"/>
<accession>A0ABT8V8F4</accession>
<evidence type="ECO:0000313" key="2">
    <source>
        <dbReference type="Proteomes" id="UP001168883"/>
    </source>
</evidence>
<reference evidence="1" key="1">
    <citation type="submission" date="2023-07" db="EMBL/GenBank/DDBJ databases">
        <authorList>
            <person name="Aktuganov G."/>
            <person name="Boyko T."/>
            <person name="Delegan Y."/>
            <person name="Galimzianova N."/>
            <person name="Gilvanova E."/>
            <person name="Korobov V."/>
            <person name="Kuzmina L."/>
            <person name="Melentiev A."/>
            <person name="Milman P."/>
            <person name="Ryabova A."/>
            <person name="Stupak E."/>
            <person name="Yasakov T."/>
            <person name="Zharikova N."/>
            <person name="Zhurenko E."/>
        </authorList>
    </citation>
    <scope>NUCLEOTIDE SEQUENCE</scope>
    <source>
        <strain evidence="1">IB-739</strain>
    </source>
</reference>
<sequence length="92" mass="10528">MELADFKQLPGYGAFLSGADEGQIVCGFFRCTRKLSSAFKIQEGLRENIRLSPPFYAITKYPTPANYIQLLGNLNMVVKTYFVIYYKLLFNN</sequence>
<comment type="caution">
    <text evidence="1">The sequence shown here is derived from an EMBL/GenBank/DDBJ whole genome shotgun (WGS) entry which is preliminary data.</text>
</comment>
<dbReference type="Proteomes" id="UP001168883">
    <property type="component" value="Unassembled WGS sequence"/>
</dbReference>